<comment type="caution">
    <text evidence="1">The sequence shown here is derived from an EMBL/GenBank/DDBJ whole genome shotgun (WGS) entry which is preliminary data.</text>
</comment>
<dbReference type="RefSeq" id="WP_311728216.1">
    <property type="nucleotide sequence ID" value="NZ_JAVRFD010000021.1"/>
</dbReference>
<name>A0ABU2XS92_9ACTN</name>
<dbReference type="EMBL" id="JAVRFD010000021">
    <property type="protein sequence ID" value="MDT0547693.1"/>
    <property type="molecule type" value="Genomic_DNA"/>
</dbReference>
<organism evidence="1 2">
    <name type="scientific">Streptomyces lonegramiae</name>
    <dbReference type="NCBI Taxonomy" id="3075524"/>
    <lineage>
        <taxon>Bacteria</taxon>
        <taxon>Bacillati</taxon>
        <taxon>Actinomycetota</taxon>
        <taxon>Actinomycetes</taxon>
        <taxon>Kitasatosporales</taxon>
        <taxon>Streptomycetaceae</taxon>
        <taxon>Streptomyces</taxon>
    </lineage>
</organism>
<protein>
    <recommendedName>
        <fullName evidence="3">UDP-N-acetylglucosamine 2-epimerase domain-containing protein</fullName>
    </recommendedName>
</protein>
<reference evidence="1" key="1">
    <citation type="submission" date="2024-05" db="EMBL/GenBank/DDBJ databases">
        <title>30 novel species of actinomycetes from the DSMZ collection.</title>
        <authorList>
            <person name="Nouioui I."/>
        </authorList>
    </citation>
    <scope>NUCLEOTIDE SEQUENCE</scope>
    <source>
        <strain evidence="1">DSM 41529</strain>
    </source>
</reference>
<keyword evidence="2" id="KW-1185">Reference proteome</keyword>
<proteinExistence type="predicted"/>
<sequence length="535" mass="56922">MNAEAVDHEVEALMLALTQEYGAAAQTPGGVCWLQVHYVPVRRLVTRIVRRLLTRPEVLCRSVPAGPQDFVVAVDSAAVGYVMHDATETGISYLLGHHPEEDKECVSADDGAVSLPPELKPAPVCAVSWSSRHKETLLPVLLELADRGVRSTVVDLATEADQSFPDQLHADISVLPTPTEALAHRGGLPAQALCHAYGGHVARVGRHEVSVARLARLVSKVLVHTSGSTQPSWTAGVKVEAWLDRVLAQLRAEVLLCSNDTSPLGVLAVRAAERAGADTVYVQHGAWIAGQVSWRAQHCRHIAVMGARDVLTARAWDRRADARTYVVGQPRFDVLAEADRRRQRELLQKALADQAGAAPPSIVVWACQPVREQRLRDQLDVLMEGLRDTAGPWGLVIAPHPAQSTAAFATLLDSVLGVDVALVGPEVGARGCLAGADALISTSSTCGIEAVLMDVPVLELALSSDRTLHLARHGAAQLCTSGEAIAVALTRIEATPATVRVPAAAKDSICRWDGHASAAIADIAVQALAEVHSSE</sequence>
<dbReference type="Proteomes" id="UP001180754">
    <property type="component" value="Unassembled WGS sequence"/>
</dbReference>
<evidence type="ECO:0000313" key="1">
    <source>
        <dbReference type="EMBL" id="MDT0547693.1"/>
    </source>
</evidence>
<accession>A0ABU2XS92</accession>
<gene>
    <name evidence="1" type="ORF">RND15_34125</name>
</gene>
<evidence type="ECO:0008006" key="3">
    <source>
        <dbReference type="Google" id="ProtNLM"/>
    </source>
</evidence>
<dbReference type="SUPFAM" id="SSF53756">
    <property type="entry name" value="UDP-Glycosyltransferase/glycogen phosphorylase"/>
    <property type="match status" value="1"/>
</dbReference>
<evidence type="ECO:0000313" key="2">
    <source>
        <dbReference type="Proteomes" id="UP001180754"/>
    </source>
</evidence>